<reference evidence="2" key="1">
    <citation type="journal article" date="2020" name="bioRxiv">
        <title>Whole genome comparisons of ergot fungi reveals the divergence and evolution of species within the genus Claviceps are the result of varying mechanisms driving genome evolution and host range expansion.</title>
        <authorList>
            <person name="Wyka S.A."/>
            <person name="Mondo S.J."/>
            <person name="Liu M."/>
            <person name="Dettman J."/>
            <person name="Nalam V."/>
            <person name="Broders K.D."/>
        </authorList>
    </citation>
    <scope>NUCLEOTIDE SEQUENCE</scope>
    <source>
        <strain evidence="2">CCC 602</strain>
    </source>
</reference>
<comment type="caution">
    <text evidence="2">The sequence shown here is derived from an EMBL/GenBank/DDBJ whole genome shotgun (WGS) entry which is preliminary data.</text>
</comment>
<sequence length="100" mass="11338">MARSLDRLRLETAGEGSSGVDGGREELVNKVHPAILEWAPEKVLLARARRWRCLGWGRRAAQRAGCADGYDALRGDIVQRAAWKKRLLFVLRSVMRRPTR</sequence>
<evidence type="ECO:0000256" key="1">
    <source>
        <dbReference type="SAM" id="MobiDB-lite"/>
    </source>
</evidence>
<protein>
    <submittedName>
        <fullName evidence="2">Uncharacterized protein</fullName>
    </submittedName>
</protein>
<evidence type="ECO:0000313" key="2">
    <source>
        <dbReference type="EMBL" id="KAG5999218.1"/>
    </source>
</evidence>
<gene>
    <name evidence="2" type="ORF">E4U43_002214</name>
</gene>
<dbReference type="AlphaFoldDB" id="A0A9P7N8Z3"/>
<feature type="region of interest" description="Disordered" evidence="1">
    <location>
        <begin position="1"/>
        <end position="24"/>
    </location>
</feature>
<name>A0A9P7N8Z3_9HYPO</name>
<proteinExistence type="predicted"/>
<organism evidence="2 3">
    <name type="scientific">Claviceps pusilla</name>
    <dbReference type="NCBI Taxonomy" id="123648"/>
    <lineage>
        <taxon>Eukaryota</taxon>
        <taxon>Fungi</taxon>
        <taxon>Dikarya</taxon>
        <taxon>Ascomycota</taxon>
        <taxon>Pezizomycotina</taxon>
        <taxon>Sordariomycetes</taxon>
        <taxon>Hypocreomycetidae</taxon>
        <taxon>Hypocreales</taxon>
        <taxon>Clavicipitaceae</taxon>
        <taxon>Claviceps</taxon>
    </lineage>
</organism>
<dbReference type="Proteomes" id="UP000748025">
    <property type="component" value="Unassembled WGS sequence"/>
</dbReference>
<dbReference type="EMBL" id="SRPW01001762">
    <property type="protein sequence ID" value="KAG5999218.1"/>
    <property type="molecule type" value="Genomic_DNA"/>
</dbReference>
<evidence type="ECO:0000313" key="3">
    <source>
        <dbReference type="Proteomes" id="UP000748025"/>
    </source>
</evidence>
<keyword evidence="3" id="KW-1185">Reference proteome</keyword>
<feature type="compositionally biased region" description="Basic and acidic residues" evidence="1">
    <location>
        <begin position="1"/>
        <end position="12"/>
    </location>
</feature>
<accession>A0A9P7N8Z3</accession>